<evidence type="ECO:0000256" key="4">
    <source>
        <dbReference type="PIRSR" id="PIRSR001227-1"/>
    </source>
</evidence>
<dbReference type="AlphaFoldDB" id="A0A4R6IZJ9"/>
<dbReference type="PANTHER" id="PTHR34218:SF4">
    <property type="entry name" value="ACYL-HOMOSERINE LACTONE ACYLASE QUIP"/>
    <property type="match status" value="1"/>
</dbReference>
<comment type="similarity">
    <text evidence="1">Belongs to the peptidase S45 family.</text>
</comment>
<sequence length="821" mass="92533">MRIVPFLISAIGTAGLIVALNTQLPAGGSKTPRLGYFLSPQQGFWQNAEAVNASHNETTTLTGLKGKVDVYMDERLVPHIYAENDVDAYYTQGYLHAKYRLWQMEFQTHVAAGRLSEIVGPDRIDTDKFFRRMGMVYAAEKTMREASKNKDIKAAIEAYAEGVNDYINKLKPEQIPFEYKLLDYKPETWTPEKTYLFLMFMSYDLTARGVTNDLKMTNARNYFGYEDFDQLYTNVQDSLDPIIPKGTAYLPASIKTTIPAGADSLYYRKATNGGTAVAPVVPDKNNGSNNWAVSGSKTQSGRPILANDPHLGLNLPSLWYEVQITTPTHSTYGASFPGSPAVIIGFNDSIAWGVTNAGRDVIDYYDMRFKDSTLEQYWYNGVWNKADVKEEIIKVKGRPDVIDHVAYTAFGPVMYDASYKNESTKGKYLALKWTAHEGGQGLQTFYDLNRAKNFDDYLNAIHKWTCPGQNFVFASKTGDIAIKQQGAFVARWNRQGDFIMPGEDNQYMWQGIIPNEENPMIKNPERGFVSSANQKSTDDTYPYYLGAASDFPVYRGVIINKKLAAMNHITAADIQQMQTDNYNVFAEMARPALMKFVNESLLTADERKYLGILKNWNLRNDIGEQGATVFRAIWDSLETTIWKDEFEKSTMPLPWPDEPVLLDIMLKDSMYYFADNANTPDNTETLTDAVLLAIQKASKTCMILEKKGELAWGKFKDTRVSHLLKIDPLSRLHLPIGGGAHIINATTTTHGPSWRMIVHLTDEVEAYGVYPGGQSGNPGSKFYDNFVDAWATGKYFRILFLKKEAAAKNKQIKWHLTFTNS</sequence>
<evidence type="ECO:0000256" key="5">
    <source>
        <dbReference type="PIRSR" id="PIRSR001227-2"/>
    </source>
</evidence>
<dbReference type="InterPro" id="IPR043146">
    <property type="entry name" value="Penicillin_amidase_N_B-knob"/>
</dbReference>
<dbReference type="Gene3D" id="3.60.20.10">
    <property type="entry name" value="Glutamine Phosphoribosylpyrophosphate, subunit 1, domain 1"/>
    <property type="match status" value="1"/>
</dbReference>
<dbReference type="GO" id="GO:0017000">
    <property type="term" value="P:antibiotic biosynthetic process"/>
    <property type="evidence" value="ECO:0007669"/>
    <property type="project" value="InterPro"/>
</dbReference>
<dbReference type="RefSeq" id="WP_133472862.1">
    <property type="nucleotide sequence ID" value="NZ_SNWP01000010.1"/>
</dbReference>
<organism evidence="6 7">
    <name type="scientific">Sediminibacterium goheungense</name>
    <dbReference type="NCBI Taxonomy" id="1086393"/>
    <lineage>
        <taxon>Bacteria</taxon>
        <taxon>Pseudomonadati</taxon>
        <taxon>Bacteroidota</taxon>
        <taxon>Chitinophagia</taxon>
        <taxon>Chitinophagales</taxon>
        <taxon>Chitinophagaceae</taxon>
        <taxon>Sediminibacterium</taxon>
    </lineage>
</organism>
<comment type="cofactor">
    <cofactor evidence="5">
        <name>Ca(2+)</name>
        <dbReference type="ChEBI" id="CHEBI:29108"/>
    </cofactor>
    <text evidence="5">Binds 1 Ca(2+) ion per dimer.</text>
</comment>
<dbReference type="Pfam" id="PF01804">
    <property type="entry name" value="Penicil_amidase"/>
    <property type="match status" value="1"/>
</dbReference>
<evidence type="ECO:0000256" key="1">
    <source>
        <dbReference type="ARBA" id="ARBA00006586"/>
    </source>
</evidence>
<dbReference type="CDD" id="cd03747">
    <property type="entry name" value="Ntn_PGA_like"/>
    <property type="match status" value="1"/>
</dbReference>
<feature type="binding site" evidence="5">
    <location>
        <position position="360"/>
    </location>
    <ligand>
        <name>Ca(2+)</name>
        <dbReference type="ChEBI" id="CHEBI:29108"/>
    </ligand>
</feature>
<keyword evidence="5" id="KW-0106">Calcium</keyword>
<keyword evidence="5" id="KW-0479">Metal-binding</keyword>
<evidence type="ECO:0000256" key="3">
    <source>
        <dbReference type="ARBA" id="ARBA00023145"/>
    </source>
</evidence>
<keyword evidence="3" id="KW-0865">Zymogen</keyword>
<dbReference type="InterPro" id="IPR043147">
    <property type="entry name" value="Penicillin_amidase_A-knob"/>
</dbReference>
<dbReference type="GO" id="GO:0046872">
    <property type="term" value="F:metal ion binding"/>
    <property type="evidence" value="ECO:0007669"/>
    <property type="project" value="UniProtKB-KW"/>
</dbReference>
<dbReference type="InterPro" id="IPR002692">
    <property type="entry name" value="S45"/>
</dbReference>
<reference evidence="6 7" key="1">
    <citation type="submission" date="2019-03" db="EMBL/GenBank/DDBJ databases">
        <title>Genomic Encyclopedia of Archaeal and Bacterial Type Strains, Phase II (KMG-II): from individual species to whole genera.</title>
        <authorList>
            <person name="Goeker M."/>
        </authorList>
    </citation>
    <scope>NUCLEOTIDE SEQUENCE [LARGE SCALE GENOMIC DNA]</scope>
    <source>
        <strain evidence="6 7">DSM 28323</strain>
    </source>
</reference>
<evidence type="ECO:0000313" key="6">
    <source>
        <dbReference type="EMBL" id="TDO28310.1"/>
    </source>
</evidence>
<gene>
    <name evidence="6" type="ORF">BC659_0373</name>
</gene>
<feature type="active site" description="Nucleophile" evidence="4">
    <location>
        <position position="288"/>
    </location>
</feature>
<keyword evidence="2" id="KW-0378">Hydrolase</keyword>
<keyword evidence="7" id="KW-1185">Reference proteome</keyword>
<dbReference type="Gene3D" id="1.10.439.10">
    <property type="entry name" value="Penicillin Amidohydrolase, domain 1"/>
    <property type="match status" value="1"/>
</dbReference>
<evidence type="ECO:0000313" key="7">
    <source>
        <dbReference type="Proteomes" id="UP000295741"/>
    </source>
</evidence>
<accession>A0A4R6IZJ9</accession>
<evidence type="ECO:0000256" key="2">
    <source>
        <dbReference type="ARBA" id="ARBA00022801"/>
    </source>
</evidence>
<dbReference type="OrthoDB" id="9759796at2"/>
<dbReference type="PANTHER" id="PTHR34218">
    <property type="entry name" value="PEPTIDASE S45 PENICILLIN AMIDASE"/>
    <property type="match status" value="1"/>
</dbReference>
<dbReference type="EMBL" id="SNWP01000010">
    <property type="protein sequence ID" value="TDO28310.1"/>
    <property type="molecule type" value="Genomic_DNA"/>
</dbReference>
<proteinExistence type="inferred from homology"/>
<dbReference type="InterPro" id="IPR029055">
    <property type="entry name" value="Ntn_hydrolases_N"/>
</dbReference>
<protein>
    <submittedName>
        <fullName evidence="6">Penicillin amidase</fullName>
    </submittedName>
</protein>
<dbReference type="Gene3D" id="2.30.120.10">
    <property type="match status" value="1"/>
</dbReference>
<dbReference type="Gene3D" id="1.10.1400.10">
    <property type="match status" value="1"/>
</dbReference>
<name>A0A4R6IZJ9_9BACT</name>
<dbReference type="GO" id="GO:0016811">
    <property type="term" value="F:hydrolase activity, acting on carbon-nitrogen (but not peptide) bonds, in linear amides"/>
    <property type="evidence" value="ECO:0007669"/>
    <property type="project" value="InterPro"/>
</dbReference>
<dbReference type="InterPro" id="IPR014395">
    <property type="entry name" value="Pen/GL7ACA/AHL_acylase"/>
</dbReference>
<comment type="caution">
    <text evidence="6">The sequence shown here is derived from an EMBL/GenBank/DDBJ whole genome shotgun (WGS) entry which is preliminary data.</text>
</comment>
<dbReference type="SUPFAM" id="SSF56235">
    <property type="entry name" value="N-terminal nucleophile aminohydrolases (Ntn hydrolases)"/>
    <property type="match status" value="1"/>
</dbReference>
<feature type="binding site" evidence="5">
    <location>
        <position position="363"/>
    </location>
    <ligand>
        <name>Ca(2+)</name>
        <dbReference type="ChEBI" id="CHEBI:29108"/>
    </ligand>
</feature>
<dbReference type="InterPro" id="IPR023343">
    <property type="entry name" value="Penicillin_amidase_dom1"/>
</dbReference>
<dbReference type="PIRSF" id="PIRSF001227">
    <property type="entry name" value="Pen_acylase"/>
    <property type="match status" value="1"/>
</dbReference>
<dbReference type="Proteomes" id="UP000295741">
    <property type="component" value="Unassembled WGS sequence"/>
</dbReference>